<evidence type="ECO:0000256" key="1">
    <source>
        <dbReference type="SAM" id="MobiDB-lite"/>
    </source>
</evidence>
<accession>A0A8K0GTW0</accession>
<gene>
    <name evidence="2" type="ORF">FNV43_RR15073</name>
</gene>
<keyword evidence="3" id="KW-1185">Reference proteome</keyword>
<dbReference type="Proteomes" id="UP000796880">
    <property type="component" value="Unassembled WGS sequence"/>
</dbReference>
<protein>
    <submittedName>
        <fullName evidence="2">Uncharacterized protein</fullName>
    </submittedName>
</protein>
<evidence type="ECO:0000313" key="3">
    <source>
        <dbReference type="Proteomes" id="UP000796880"/>
    </source>
</evidence>
<dbReference type="EMBL" id="VOIH02000007">
    <property type="protein sequence ID" value="KAF3441162.1"/>
    <property type="molecule type" value="Genomic_DNA"/>
</dbReference>
<proteinExistence type="predicted"/>
<feature type="compositionally biased region" description="Acidic residues" evidence="1">
    <location>
        <begin position="85"/>
        <end position="102"/>
    </location>
</feature>
<evidence type="ECO:0000313" key="2">
    <source>
        <dbReference type="EMBL" id="KAF3441162.1"/>
    </source>
</evidence>
<reference evidence="2" key="1">
    <citation type="submission" date="2020-03" db="EMBL/GenBank/DDBJ databases">
        <title>A high-quality chromosome-level genome assembly of a woody plant with both climbing and erect habits, Rhamnella rubrinervis.</title>
        <authorList>
            <person name="Lu Z."/>
            <person name="Yang Y."/>
            <person name="Zhu X."/>
            <person name="Sun Y."/>
        </authorList>
    </citation>
    <scope>NUCLEOTIDE SEQUENCE</scope>
    <source>
        <strain evidence="2">BYM</strain>
        <tissue evidence="2">Leaf</tissue>
    </source>
</reference>
<feature type="compositionally biased region" description="Polar residues" evidence="1">
    <location>
        <begin position="138"/>
        <end position="148"/>
    </location>
</feature>
<name>A0A8K0GTW0_9ROSA</name>
<feature type="region of interest" description="Disordered" evidence="1">
    <location>
        <begin position="67"/>
        <end position="158"/>
    </location>
</feature>
<dbReference type="AlphaFoldDB" id="A0A8K0GTW0"/>
<comment type="caution">
    <text evidence="2">The sequence shown here is derived from an EMBL/GenBank/DDBJ whole genome shotgun (WGS) entry which is preliminary data.</text>
</comment>
<organism evidence="2 3">
    <name type="scientific">Rhamnella rubrinervis</name>
    <dbReference type="NCBI Taxonomy" id="2594499"/>
    <lineage>
        <taxon>Eukaryota</taxon>
        <taxon>Viridiplantae</taxon>
        <taxon>Streptophyta</taxon>
        <taxon>Embryophyta</taxon>
        <taxon>Tracheophyta</taxon>
        <taxon>Spermatophyta</taxon>
        <taxon>Magnoliopsida</taxon>
        <taxon>eudicotyledons</taxon>
        <taxon>Gunneridae</taxon>
        <taxon>Pentapetalae</taxon>
        <taxon>rosids</taxon>
        <taxon>fabids</taxon>
        <taxon>Rosales</taxon>
        <taxon>Rhamnaceae</taxon>
        <taxon>rhamnoid group</taxon>
        <taxon>Rhamneae</taxon>
        <taxon>Rhamnella</taxon>
    </lineage>
</organism>
<sequence length="158" mass="17311">MVGPIVDSLMTRHDRSLLREMTLDKVGLEAEQNALKARVVRWPRAKKHIYKKAAIDAILKNTNDMIDAQGPRIKIGSPHPKEREDDGQEDMEITLGEDEPNDGDAPLVNQPKAPRLDAEPNQATSNNSFEEAIRLPSNEESGPGQTSHAADANAGAQD</sequence>